<dbReference type="KEGG" id="loc:102690812"/>
<dbReference type="Bgee" id="ENSLOCG00000014969">
    <property type="expression patterns" value="Expressed in intestine and 8 other cell types or tissues"/>
</dbReference>
<evidence type="ECO:0000256" key="8">
    <source>
        <dbReference type="ARBA" id="ARBA00022837"/>
    </source>
</evidence>
<dbReference type="AlphaFoldDB" id="W5NCS6"/>
<dbReference type="OrthoDB" id="1938156at2759"/>
<feature type="disulfide bond" evidence="14">
    <location>
        <begin position="131"/>
        <end position="165"/>
    </location>
</feature>
<feature type="chain" id="PRO_5005150884" evidence="15">
    <location>
        <begin position="17"/>
        <end position="542"/>
    </location>
</feature>
<dbReference type="Ensembl" id="ENSLOCT00000018467.1">
    <property type="protein sequence ID" value="ENSLOCP00000018435.1"/>
    <property type="gene ID" value="ENSLOCG00000014969.1"/>
</dbReference>
<dbReference type="GO" id="GO:0005509">
    <property type="term" value="F:calcium ion binding"/>
    <property type="evidence" value="ECO:0000318"/>
    <property type="project" value="GO_Central"/>
</dbReference>
<dbReference type="GO" id="GO:0051082">
    <property type="term" value="F:unfolded protein binding"/>
    <property type="evidence" value="ECO:0007669"/>
    <property type="project" value="InterPro"/>
</dbReference>
<dbReference type="Proteomes" id="UP000018468">
    <property type="component" value="Linkage group LG7"/>
</dbReference>
<keyword evidence="5 15" id="KW-0732">Signal</keyword>
<evidence type="ECO:0000313" key="17">
    <source>
        <dbReference type="Ensembl" id="ENSLOCP00000018435.1"/>
    </source>
</evidence>
<dbReference type="PANTHER" id="PTHR11073">
    <property type="entry name" value="CALRETICULIN AND CALNEXIN"/>
    <property type="match status" value="1"/>
</dbReference>
<dbReference type="PROSITE" id="PS00804">
    <property type="entry name" value="CALRETICULIN_2"/>
    <property type="match status" value="1"/>
</dbReference>
<reference evidence="17" key="3">
    <citation type="submission" date="2025-09" db="UniProtKB">
        <authorList>
            <consortium name="Ensembl"/>
        </authorList>
    </citation>
    <scope>IDENTIFICATION</scope>
</reference>
<dbReference type="GO" id="GO:0005789">
    <property type="term" value="C:endoplasmic reticulum membrane"/>
    <property type="evidence" value="ECO:0000318"/>
    <property type="project" value="GO_Central"/>
</dbReference>
<dbReference type="InterPro" id="IPR013320">
    <property type="entry name" value="ConA-like_dom_sf"/>
</dbReference>
<feature type="region of interest" description="Disordered" evidence="16">
    <location>
        <begin position="485"/>
        <end position="542"/>
    </location>
</feature>
<proteinExistence type="inferred from homology"/>
<dbReference type="InterPro" id="IPR018124">
    <property type="entry name" value="Calret/calnex_CS"/>
</dbReference>
<keyword evidence="4 15" id="KW-0812">Transmembrane</keyword>
<feature type="region of interest" description="Disordered" evidence="16">
    <location>
        <begin position="234"/>
        <end position="299"/>
    </location>
</feature>
<keyword evidence="13 15" id="KW-0143">Chaperone</keyword>
<evidence type="ECO:0000256" key="3">
    <source>
        <dbReference type="ARBA" id="ARBA00022553"/>
    </source>
</evidence>
<dbReference type="HOGENOM" id="CLU_018224_2_0_1"/>
<evidence type="ECO:0000256" key="13">
    <source>
        <dbReference type="ARBA" id="ARBA00023186"/>
    </source>
</evidence>
<evidence type="ECO:0000256" key="15">
    <source>
        <dbReference type="RuleBase" id="RU362126"/>
    </source>
</evidence>
<dbReference type="SUPFAM" id="SSF63887">
    <property type="entry name" value="P-domain of calnexin/calreticulin"/>
    <property type="match status" value="1"/>
</dbReference>
<dbReference type="InterPro" id="IPR001580">
    <property type="entry name" value="Calret/calnex"/>
</dbReference>
<feature type="compositionally biased region" description="Basic and acidic residues" evidence="16">
    <location>
        <begin position="246"/>
        <end position="264"/>
    </location>
</feature>
<dbReference type="GO" id="GO:0036503">
    <property type="term" value="P:ERAD pathway"/>
    <property type="evidence" value="ECO:0000318"/>
    <property type="project" value="GO_Central"/>
</dbReference>
<accession>W5NCS6</accession>
<dbReference type="STRING" id="7918.ENSLOCP00000018435"/>
<evidence type="ECO:0000256" key="4">
    <source>
        <dbReference type="ARBA" id="ARBA00022692"/>
    </source>
</evidence>
<reference evidence="17" key="2">
    <citation type="submission" date="2025-08" db="UniProtKB">
        <authorList>
            <consortium name="Ensembl"/>
        </authorList>
    </citation>
    <scope>IDENTIFICATION</scope>
</reference>
<dbReference type="InterPro" id="IPR009033">
    <property type="entry name" value="Calreticulin/calnexin_P_dom_sf"/>
</dbReference>
<keyword evidence="11 15" id="KW-0472">Membrane</keyword>
<dbReference type="OMA" id="IWAVEES"/>
<evidence type="ECO:0000256" key="7">
    <source>
        <dbReference type="ARBA" id="ARBA00022824"/>
    </source>
</evidence>
<feature type="compositionally biased region" description="Basic and acidic residues" evidence="16">
    <location>
        <begin position="532"/>
        <end position="542"/>
    </location>
</feature>
<dbReference type="Gene3D" id="2.10.250.10">
    <property type="entry name" value="Calreticulin/calnexin, P domain"/>
    <property type="match status" value="1"/>
</dbReference>
<evidence type="ECO:0000256" key="6">
    <source>
        <dbReference type="ARBA" id="ARBA00022737"/>
    </source>
</evidence>
<dbReference type="PRINTS" id="PR00626">
    <property type="entry name" value="CALRETICULIN"/>
</dbReference>
<keyword evidence="10" id="KW-0007">Acetylation</keyword>
<comment type="similarity">
    <text evidence="2 15">Belongs to the calreticulin family.</text>
</comment>
<dbReference type="Gene3D" id="2.60.120.200">
    <property type="match status" value="1"/>
</dbReference>
<keyword evidence="7 15" id="KW-0256">Endoplasmic reticulum</keyword>
<dbReference type="PANTHER" id="PTHR11073:SF37">
    <property type="entry name" value="CALNEXIN-LIKE"/>
    <property type="match status" value="1"/>
</dbReference>
<keyword evidence="12 14" id="KW-1015">Disulfide bond</keyword>
<evidence type="ECO:0000256" key="1">
    <source>
        <dbReference type="ARBA" id="ARBA00004115"/>
    </source>
</evidence>
<dbReference type="Pfam" id="PF00262">
    <property type="entry name" value="Calreticulin"/>
    <property type="match status" value="1"/>
</dbReference>
<dbReference type="GeneTree" id="ENSGT00950000182915"/>
<dbReference type="GeneID" id="102690812"/>
<evidence type="ECO:0000256" key="9">
    <source>
        <dbReference type="ARBA" id="ARBA00022989"/>
    </source>
</evidence>
<dbReference type="SUPFAM" id="SSF49899">
    <property type="entry name" value="Concanavalin A-like lectins/glucanases"/>
    <property type="match status" value="1"/>
</dbReference>
<feature type="signal peptide" evidence="15">
    <location>
        <begin position="1"/>
        <end position="16"/>
    </location>
</feature>
<dbReference type="GO" id="GO:0006457">
    <property type="term" value="P:protein folding"/>
    <property type="evidence" value="ECO:0000318"/>
    <property type="project" value="GO_Central"/>
</dbReference>
<keyword evidence="8" id="KW-0106">Calcium</keyword>
<comment type="subcellular location">
    <subcellularLocation>
        <location evidence="1">Endoplasmic reticulum membrane</location>
        <topology evidence="1">Single-pass type I membrane protein</topology>
    </subcellularLocation>
</comment>
<sequence>MPGLILALFLLVCVSAASQEKSQIVYRPPEVLEDAHFAESFDSGPLEGRWVLSQATREGEEEEEDDTAVKYDGIWAVEEPVEQVLPGNRGLVLKSAGRHHAISAPLLRAFHFLDQPLIVQYEVQFQQGMDCGGAYIKLLSQSEQLNLTRFSDTTPYSIMFGPDKCGEDHKLHFIFRHRNPLTGRYEERHARRPDWDLREYFTDRRAHLYTLRLYPDNSFEILIDQSVVSKGSLLEDMTPPVTPPREAPDPSDTKPTDWDDRQRIPDPSAIKPADWDEEAPRQIPDPAAQKPPGWLEQEPDFIPDTLAQRPQDWDEQIDGEWEAPLVPNPACKDAIGCGPWTPPMISNPAYKGKWKPPMIDNPNYQGQWQPRLIPNPGYFEDPHPFRMAPLGAVGLELWAQTAGVLFDNLLVCADMRLARRWTRLTWEQRLSAERALAPGVLVRLLSAAIQRPWLWGLYVFTVGLPIILFISFMWPDKRFGPPDQEYYYKKSDEPQPDDPLDSLGSHRSRTQGAGEPVGLWDETSGMTSKTTSDPKPEPRSRK</sequence>
<evidence type="ECO:0000256" key="12">
    <source>
        <dbReference type="ARBA" id="ARBA00023157"/>
    </source>
</evidence>
<evidence type="ECO:0000256" key="2">
    <source>
        <dbReference type="ARBA" id="ARBA00010983"/>
    </source>
</evidence>
<evidence type="ECO:0000256" key="11">
    <source>
        <dbReference type="ARBA" id="ARBA00023136"/>
    </source>
</evidence>
<feature type="transmembrane region" description="Helical" evidence="15">
    <location>
        <begin position="453"/>
        <end position="474"/>
    </location>
</feature>
<dbReference type="EMBL" id="AHAT01016873">
    <property type="status" value="NOT_ANNOTATED_CDS"/>
    <property type="molecule type" value="Genomic_DNA"/>
</dbReference>
<keyword evidence="18" id="KW-1185">Reference proteome</keyword>
<evidence type="ECO:0000256" key="14">
    <source>
        <dbReference type="PIRSR" id="PIRSR601580-3"/>
    </source>
</evidence>
<evidence type="ECO:0000256" key="16">
    <source>
        <dbReference type="SAM" id="MobiDB-lite"/>
    </source>
</evidence>
<keyword evidence="3" id="KW-0597">Phosphoprotein</keyword>
<evidence type="ECO:0000256" key="10">
    <source>
        <dbReference type="ARBA" id="ARBA00022990"/>
    </source>
</evidence>
<protein>
    <submittedName>
        <fullName evidence="17">Calnexin-like</fullName>
    </submittedName>
</protein>
<dbReference type="eggNOG" id="KOG0675">
    <property type="taxonomic scope" value="Eukaryota"/>
</dbReference>
<organism evidence="17 18">
    <name type="scientific">Lepisosteus oculatus</name>
    <name type="common">Spotted gar</name>
    <dbReference type="NCBI Taxonomy" id="7918"/>
    <lineage>
        <taxon>Eukaryota</taxon>
        <taxon>Metazoa</taxon>
        <taxon>Chordata</taxon>
        <taxon>Craniata</taxon>
        <taxon>Vertebrata</taxon>
        <taxon>Euteleostomi</taxon>
        <taxon>Actinopterygii</taxon>
        <taxon>Neopterygii</taxon>
        <taxon>Holostei</taxon>
        <taxon>Semionotiformes</taxon>
        <taxon>Lepisosteidae</taxon>
        <taxon>Lepisosteus</taxon>
    </lineage>
</organism>
<reference evidence="18" key="1">
    <citation type="submission" date="2011-12" db="EMBL/GenBank/DDBJ databases">
        <title>The Draft Genome of Lepisosteus oculatus.</title>
        <authorList>
            <consortium name="The Broad Institute Genome Assembly &amp; Analysis Group"/>
            <consortium name="Computational R&amp;D Group"/>
            <consortium name="and Sequencing Platform"/>
            <person name="Di Palma F."/>
            <person name="Alfoldi J."/>
            <person name="Johnson J."/>
            <person name="Berlin A."/>
            <person name="Gnerre S."/>
            <person name="Jaffe D."/>
            <person name="MacCallum I."/>
            <person name="Young S."/>
            <person name="Walker B.J."/>
            <person name="Lander E.S."/>
            <person name="Lindblad-Toh K."/>
        </authorList>
    </citation>
    <scope>NUCLEOTIDE SEQUENCE [LARGE SCALE GENOMIC DNA]</scope>
</reference>
<dbReference type="FunFam" id="2.10.250.10:FF:000001">
    <property type="entry name" value="Calnexin homolog"/>
    <property type="match status" value="1"/>
</dbReference>
<evidence type="ECO:0000313" key="18">
    <source>
        <dbReference type="Proteomes" id="UP000018468"/>
    </source>
</evidence>
<dbReference type="InParanoid" id="W5NCS6"/>
<dbReference type="EMBL" id="AHAT01016874">
    <property type="status" value="NOT_ANNOTATED_CDS"/>
    <property type="molecule type" value="Genomic_DNA"/>
</dbReference>
<evidence type="ECO:0000256" key="5">
    <source>
        <dbReference type="ARBA" id="ARBA00022729"/>
    </source>
</evidence>
<dbReference type="FunFam" id="2.60.120.200:FF:000430">
    <property type="entry name" value="Si:ch211-274f20.2"/>
    <property type="match status" value="1"/>
</dbReference>
<keyword evidence="6" id="KW-0677">Repeat</keyword>
<name>W5NCS6_LEPOC</name>
<keyword evidence="9 15" id="KW-1133">Transmembrane helix</keyword>